<name>A0A3N0YWL8_ANAGA</name>
<organism evidence="2 3">
    <name type="scientific">Anabarilius grahami</name>
    <name type="common">Kanglang fish</name>
    <name type="synonym">Barilius grahami</name>
    <dbReference type="NCBI Taxonomy" id="495550"/>
    <lineage>
        <taxon>Eukaryota</taxon>
        <taxon>Metazoa</taxon>
        <taxon>Chordata</taxon>
        <taxon>Craniata</taxon>
        <taxon>Vertebrata</taxon>
        <taxon>Euteleostomi</taxon>
        <taxon>Actinopterygii</taxon>
        <taxon>Neopterygii</taxon>
        <taxon>Teleostei</taxon>
        <taxon>Ostariophysi</taxon>
        <taxon>Cypriniformes</taxon>
        <taxon>Xenocyprididae</taxon>
        <taxon>Xenocypridinae</taxon>
        <taxon>Xenocypridinae incertae sedis</taxon>
        <taxon>Anabarilius</taxon>
    </lineage>
</organism>
<dbReference type="Proteomes" id="UP000281406">
    <property type="component" value="Unassembled WGS sequence"/>
</dbReference>
<evidence type="ECO:0000313" key="3">
    <source>
        <dbReference type="Proteomes" id="UP000281406"/>
    </source>
</evidence>
<sequence length="135" mass="14638">MDICGGREREREVQSERKGRAEERPQADGPVAVHGAAPVRSQALLSTVITGLVAKALMGFPNSSKETENESKLKPYGEFKQIGPLQLGVNWAVASDTGFRLDGDPSSPWMLTCPALSVCDHTLELSKKTTTNKQK</sequence>
<keyword evidence="3" id="KW-1185">Reference proteome</keyword>
<protein>
    <submittedName>
        <fullName evidence="2">Uncharacterized protein</fullName>
    </submittedName>
</protein>
<dbReference type="AlphaFoldDB" id="A0A3N0YWL8"/>
<evidence type="ECO:0000256" key="1">
    <source>
        <dbReference type="SAM" id="MobiDB-lite"/>
    </source>
</evidence>
<feature type="compositionally biased region" description="Basic and acidic residues" evidence="1">
    <location>
        <begin position="1"/>
        <end position="26"/>
    </location>
</feature>
<evidence type="ECO:0000313" key="2">
    <source>
        <dbReference type="EMBL" id="ROL50168.1"/>
    </source>
</evidence>
<feature type="region of interest" description="Disordered" evidence="1">
    <location>
        <begin position="1"/>
        <end position="33"/>
    </location>
</feature>
<reference evidence="2 3" key="1">
    <citation type="submission" date="2018-10" db="EMBL/GenBank/DDBJ databases">
        <title>Genome assembly for a Yunnan-Guizhou Plateau 3E fish, Anabarilius grahami (Regan), and its evolutionary and genetic applications.</title>
        <authorList>
            <person name="Jiang W."/>
        </authorList>
    </citation>
    <scope>NUCLEOTIDE SEQUENCE [LARGE SCALE GENOMIC DNA]</scope>
    <source>
        <strain evidence="2">AG-KIZ</strain>
        <tissue evidence="2">Muscle</tissue>
    </source>
</reference>
<proteinExistence type="predicted"/>
<gene>
    <name evidence="2" type="ORF">DPX16_15209</name>
</gene>
<accession>A0A3N0YWL8</accession>
<dbReference type="EMBL" id="RJVU01022182">
    <property type="protein sequence ID" value="ROL50168.1"/>
    <property type="molecule type" value="Genomic_DNA"/>
</dbReference>
<comment type="caution">
    <text evidence="2">The sequence shown here is derived from an EMBL/GenBank/DDBJ whole genome shotgun (WGS) entry which is preliminary data.</text>
</comment>